<comment type="catalytic activity">
    <reaction evidence="5">
        <text>dimethylallyl phosphate + FMNH2 = prenylated FMNH2 + phosphate</text>
        <dbReference type="Rhea" id="RHEA:37743"/>
        <dbReference type="ChEBI" id="CHEBI:43474"/>
        <dbReference type="ChEBI" id="CHEBI:57618"/>
        <dbReference type="ChEBI" id="CHEBI:87467"/>
        <dbReference type="ChEBI" id="CHEBI:88052"/>
        <dbReference type="EC" id="2.5.1.129"/>
    </reaction>
</comment>
<evidence type="ECO:0000256" key="4">
    <source>
        <dbReference type="ARBA" id="ARBA00022679"/>
    </source>
</evidence>
<dbReference type="NCBIfam" id="TIGR00421">
    <property type="entry name" value="ubiX_pad"/>
    <property type="match status" value="1"/>
</dbReference>
<feature type="binding site" evidence="5">
    <location>
        <position position="183"/>
    </location>
    <ligand>
        <name>dimethylallyl phosphate</name>
        <dbReference type="ChEBI" id="CHEBI:88052"/>
    </ligand>
</feature>
<feature type="binding site" evidence="5">
    <location>
        <begin position="10"/>
        <end position="12"/>
    </location>
    <ligand>
        <name>FMN</name>
        <dbReference type="ChEBI" id="CHEBI:58210"/>
    </ligand>
</feature>
<dbReference type="SUPFAM" id="SSF52507">
    <property type="entry name" value="Homo-oligomeric flavin-containing Cys decarboxylases, HFCD"/>
    <property type="match status" value="1"/>
</dbReference>
<evidence type="ECO:0000256" key="3">
    <source>
        <dbReference type="ARBA" id="ARBA00022643"/>
    </source>
</evidence>
<dbReference type="InterPro" id="IPR003382">
    <property type="entry name" value="Flavoprotein"/>
</dbReference>
<comment type="function">
    <text evidence="5">Flavin prenyltransferase that catalyzes the synthesis of the prenylated FMN cofactor (prenyl-FMN) for 4-hydroxy-3-polyprenylbenzoic acid decarboxylase UbiD. The prenyltransferase is metal-independent and links a dimethylallyl moiety from dimethylallyl monophosphate (DMAP) to the flavin N5 and C6 atoms of FMN.</text>
</comment>
<evidence type="ECO:0000256" key="1">
    <source>
        <dbReference type="ARBA" id="ARBA00022602"/>
    </source>
</evidence>
<dbReference type="KEGG" id="sdyn:Mal52_47510"/>
<evidence type="ECO:0000313" key="8">
    <source>
        <dbReference type="Proteomes" id="UP000319383"/>
    </source>
</evidence>
<keyword evidence="2 5" id="KW-0285">Flavoprotein</keyword>
<accession>A0A517ZUS4</accession>
<dbReference type="GO" id="GO:0016831">
    <property type="term" value="F:carboxy-lyase activity"/>
    <property type="evidence" value="ECO:0007669"/>
    <property type="project" value="TreeGrafter"/>
</dbReference>
<dbReference type="PANTHER" id="PTHR43374">
    <property type="entry name" value="FLAVIN PRENYLTRANSFERASE"/>
    <property type="match status" value="1"/>
</dbReference>
<dbReference type="EC" id="2.5.1.129" evidence="5"/>
<keyword evidence="3 5" id="KW-0288">FMN</keyword>
<dbReference type="EMBL" id="CP036276">
    <property type="protein sequence ID" value="QDU46233.1"/>
    <property type="molecule type" value="Genomic_DNA"/>
</dbReference>
<dbReference type="AlphaFoldDB" id="A0A517ZUS4"/>
<sequence length="226" mass="24268">MSPIVIALTGASGSIYALRLLDVLLDAGCELHVVVSPAAALVMRDELDPQLDTDQFRIETMLPSAQQAGDVLSRFQFPALESSSEQRGTLRVYHHQDFHAGIASGSFLTSGMVICPCSMGTLAAIASGQSSNLIHRAADVHLKERRKLIVVPRETPLGVIQLENMARLANAGGVILPAMPGFYHAPTSMADLVDFVVARICDQLGVPHTLLERWGEADADTGTIER</sequence>
<organism evidence="7 8">
    <name type="scientific">Symmachiella dynata</name>
    <dbReference type="NCBI Taxonomy" id="2527995"/>
    <lineage>
        <taxon>Bacteria</taxon>
        <taxon>Pseudomonadati</taxon>
        <taxon>Planctomycetota</taxon>
        <taxon>Planctomycetia</taxon>
        <taxon>Planctomycetales</taxon>
        <taxon>Planctomycetaceae</taxon>
        <taxon>Symmachiella</taxon>
    </lineage>
</organism>
<comment type="caution">
    <text evidence="5">Lacks conserved residue(s) required for the propagation of feature annotation.</text>
</comment>
<dbReference type="Pfam" id="PF02441">
    <property type="entry name" value="Flavoprotein"/>
    <property type="match status" value="1"/>
</dbReference>
<evidence type="ECO:0000256" key="5">
    <source>
        <dbReference type="HAMAP-Rule" id="MF_01984"/>
    </source>
</evidence>
<dbReference type="PANTHER" id="PTHR43374:SF1">
    <property type="entry name" value="FLAVIN PRENYLTRANSFERASE PAD1, MITOCHONDRIAL"/>
    <property type="match status" value="1"/>
</dbReference>
<feature type="binding site" evidence="5">
    <location>
        <position position="199"/>
    </location>
    <ligand>
        <name>dimethylallyl phosphate</name>
        <dbReference type="ChEBI" id="CHEBI:88052"/>
    </ligand>
</feature>
<dbReference type="GO" id="GO:0106141">
    <property type="term" value="F:flavin prenyltransferase activity"/>
    <property type="evidence" value="ECO:0007669"/>
    <property type="project" value="UniProtKB-EC"/>
</dbReference>
<keyword evidence="8" id="KW-1185">Reference proteome</keyword>
<feature type="binding site" evidence="5">
    <location>
        <position position="36"/>
    </location>
    <ligand>
        <name>FMN</name>
        <dbReference type="ChEBI" id="CHEBI:58210"/>
    </ligand>
</feature>
<dbReference type="Proteomes" id="UP000319383">
    <property type="component" value="Chromosome"/>
</dbReference>
<keyword evidence="4 5" id="KW-0808">Transferase</keyword>
<keyword evidence="1 5" id="KW-0637">Prenyltransferase</keyword>
<evidence type="ECO:0000256" key="2">
    <source>
        <dbReference type="ARBA" id="ARBA00022630"/>
    </source>
</evidence>
<dbReference type="HAMAP" id="MF_01984">
    <property type="entry name" value="ubiX_pad"/>
    <property type="match status" value="1"/>
</dbReference>
<dbReference type="InterPro" id="IPR036551">
    <property type="entry name" value="Flavin_trans-like"/>
</dbReference>
<protein>
    <recommendedName>
        <fullName evidence="5">Flavin prenyltransferase UbiX</fullName>
        <ecNumber evidence="5">2.5.1.129</ecNumber>
    </recommendedName>
</protein>
<feature type="binding site" evidence="5">
    <location>
        <begin position="118"/>
        <end position="121"/>
    </location>
    <ligand>
        <name>FMN</name>
        <dbReference type="ChEBI" id="CHEBI:58210"/>
    </ligand>
</feature>
<name>A0A517ZUS4_9PLAN</name>
<evidence type="ECO:0000259" key="6">
    <source>
        <dbReference type="Pfam" id="PF02441"/>
    </source>
</evidence>
<gene>
    <name evidence="5" type="primary">ubiX</name>
    <name evidence="7" type="ORF">Mal52_47510</name>
</gene>
<comment type="similarity">
    <text evidence="5">Belongs to the UbiX/PAD1 family.</text>
</comment>
<evidence type="ECO:0000313" key="7">
    <source>
        <dbReference type="EMBL" id="QDU46233.1"/>
    </source>
</evidence>
<dbReference type="InterPro" id="IPR004507">
    <property type="entry name" value="UbiX-like"/>
</dbReference>
<dbReference type="RefSeq" id="WP_145378770.1">
    <property type="nucleotide sequence ID" value="NZ_CP036276.1"/>
</dbReference>
<dbReference type="Gene3D" id="3.40.50.1950">
    <property type="entry name" value="Flavin prenyltransferase-like"/>
    <property type="match status" value="1"/>
</dbReference>
<proteinExistence type="inferred from homology"/>
<keyword evidence="7" id="KW-0456">Lyase</keyword>
<feature type="binding site" evidence="5">
    <location>
        <position position="153"/>
    </location>
    <ligand>
        <name>FMN</name>
        <dbReference type="ChEBI" id="CHEBI:58210"/>
    </ligand>
</feature>
<reference evidence="7 8" key="1">
    <citation type="submission" date="2019-02" db="EMBL/GenBank/DDBJ databases">
        <title>Deep-cultivation of Planctomycetes and their phenomic and genomic characterization uncovers novel biology.</title>
        <authorList>
            <person name="Wiegand S."/>
            <person name="Jogler M."/>
            <person name="Boedeker C."/>
            <person name="Pinto D."/>
            <person name="Vollmers J."/>
            <person name="Rivas-Marin E."/>
            <person name="Kohn T."/>
            <person name="Peeters S.H."/>
            <person name="Heuer A."/>
            <person name="Rast P."/>
            <person name="Oberbeckmann S."/>
            <person name="Bunk B."/>
            <person name="Jeske O."/>
            <person name="Meyerdierks A."/>
            <person name="Storesund J.E."/>
            <person name="Kallscheuer N."/>
            <person name="Luecker S."/>
            <person name="Lage O.M."/>
            <person name="Pohl T."/>
            <person name="Merkel B.J."/>
            <person name="Hornburger P."/>
            <person name="Mueller R.-W."/>
            <person name="Bruemmer F."/>
            <person name="Labrenz M."/>
            <person name="Spormann A.M."/>
            <person name="Op den Camp H."/>
            <person name="Overmann J."/>
            <person name="Amann R."/>
            <person name="Jetten M.S.M."/>
            <person name="Mascher T."/>
            <person name="Medema M.H."/>
            <person name="Devos D.P."/>
            <person name="Kaster A.-K."/>
            <person name="Ovreas L."/>
            <person name="Rohde M."/>
            <person name="Galperin M.Y."/>
            <person name="Jogler C."/>
        </authorList>
    </citation>
    <scope>NUCLEOTIDE SEQUENCE [LARGE SCALE GENOMIC DNA]</scope>
    <source>
        <strain evidence="7 8">Mal52</strain>
    </source>
</reference>
<feature type="domain" description="Flavoprotein" evidence="6">
    <location>
        <begin position="4"/>
        <end position="204"/>
    </location>
</feature>